<reference evidence="2" key="2">
    <citation type="submission" date="2025-08" db="UniProtKB">
        <authorList>
            <consortium name="RefSeq"/>
        </authorList>
    </citation>
    <scope>IDENTIFICATION</scope>
    <source>
        <tissue evidence="2">Leaf</tissue>
    </source>
</reference>
<gene>
    <name evidence="2" type="primary">LOC142173716</name>
</gene>
<evidence type="ECO:0000313" key="1">
    <source>
        <dbReference type="Proteomes" id="UP000790787"/>
    </source>
</evidence>
<accession>A0AC58TE31</accession>
<protein>
    <submittedName>
        <fullName evidence="2">Uncharacterized protein LOC142173716</fullName>
    </submittedName>
</protein>
<dbReference type="Proteomes" id="UP000790787">
    <property type="component" value="Chromosome 19"/>
</dbReference>
<name>A0AC58TE31_TOBAC</name>
<sequence>MGLNEVYTVVRGSILMMNQLPNIAQAFSILIREEKQREVRPNNNLVMESTSLSANGPGNAKFKTNYNQRGGSTGPNPYNSNKSNYLPAKSQMFCDFCKKPRHTRDKCYRIHGFPQDFKFTKGRNAASAANVRVDCEEMEEGNQSKGLQSLTNEQYNQLLSLLEKFPGKNTREGPKNNMTYGAANFAGILACSTYKEIAETTMCRCSKSIADLWILDSGASNHMTYRKSFLKNVRTLPYPFLVTLPNGYRVKVTEIGDASLGPMLTLVRSGSFSVPVNLCSRSFFPALTDVVNTGKSHNPPMQSLSSVNESSQSHNNVNFSTSVKIVRSDNGLEFVNNEAMLFFQEKGYPFGTKGYKVLDLATKRVHVSTDAMFHEDVFPFAISPEHSSFPYVLHMINHNFPCPNSIVNTLDDYCNHDRDASTSVTESLISDTPYINPLSNSTSTPNHISHIQARLVMKGYTQEAGIDYTETFSPVVKMTTVRALISIVVKKGWDLYQLNVNNVFLHGDLHEEGESSVFVVVYVDDAILIGTNLEKIKAPKTYLHNQIKIKDLGKLHYFLGLEMLYNDDGVWISQRKFTTDLLKEYDCLGYSVVSSPLDSSTKLRAE</sequence>
<dbReference type="RefSeq" id="XP_075095451.1">
    <property type="nucleotide sequence ID" value="XM_075239350.1"/>
</dbReference>
<keyword evidence="1" id="KW-1185">Reference proteome</keyword>
<proteinExistence type="predicted"/>
<evidence type="ECO:0000313" key="2">
    <source>
        <dbReference type="RefSeq" id="XP_075095451.1"/>
    </source>
</evidence>
<reference evidence="1" key="1">
    <citation type="journal article" date="2014" name="Nat. Commun.">
        <title>The tobacco genome sequence and its comparison with those of tomato and potato.</title>
        <authorList>
            <person name="Sierro N."/>
            <person name="Battey J.N."/>
            <person name="Ouadi S."/>
            <person name="Bakaher N."/>
            <person name="Bovet L."/>
            <person name="Willig A."/>
            <person name="Goepfert S."/>
            <person name="Peitsch M.C."/>
            <person name="Ivanov N.V."/>
        </authorList>
    </citation>
    <scope>NUCLEOTIDE SEQUENCE [LARGE SCALE GENOMIC DNA]</scope>
</reference>
<organism evidence="1 2">
    <name type="scientific">Nicotiana tabacum</name>
    <name type="common">Common tobacco</name>
    <dbReference type="NCBI Taxonomy" id="4097"/>
    <lineage>
        <taxon>Eukaryota</taxon>
        <taxon>Viridiplantae</taxon>
        <taxon>Streptophyta</taxon>
        <taxon>Embryophyta</taxon>
        <taxon>Tracheophyta</taxon>
        <taxon>Spermatophyta</taxon>
        <taxon>Magnoliopsida</taxon>
        <taxon>eudicotyledons</taxon>
        <taxon>Gunneridae</taxon>
        <taxon>Pentapetalae</taxon>
        <taxon>asterids</taxon>
        <taxon>lamiids</taxon>
        <taxon>Solanales</taxon>
        <taxon>Solanaceae</taxon>
        <taxon>Nicotianoideae</taxon>
        <taxon>Nicotianeae</taxon>
        <taxon>Nicotiana</taxon>
    </lineage>
</organism>